<evidence type="ECO:0000313" key="2">
    <source>
        <dbReference type="EMBL" id="OLR56527.1"/>
    </source>
</evidence>
<feature type="transmembrane region" description="Helical" evidence="1">
    <location>
        <begin position="12"/>
        <end position="32"/>
    </location>
</feature>
<evidence type="ECO:0000313" key="3">
    <source>
        <dbReference type="Proteomes" id="UP000187404"/>
    </source>
</evidence>
<keyword evidence="3" id="KW-1185">Reference proteome</keyword>
<name>A0A1Q9JK59_9FIRM</name>
<keyword evidence="1" id="KW-0472">Membrane</keyword>
<sequence>MEFSFSPGIADFVALLIVLMPSFVGVMAVVFIRKIYRTLQMIVEKEEKLNYENFKKIFCSKLR</sequence>
<keyword evidence="1" id="KW-0812">Transmembrane</keyword>
<keyword evidence="1" id="KW-1133">Transmembrane helix</keyword>
<organism evidence="2 3">
    <name type="scientific">Hornefia porci</name>
    <dbReference type="NCBI Taxonomy" id="2652292"/>
    <lineage>
        <taxon>Bacteria</taxon>
        <taxon>Bacillati</taxon>
        <taxon>Bacillota</taxon>
        <taxon>Clostridia</taxon>
        <taxon>Peptostreptococcales</taxon>
        <taxon>Anaerovoracaceae</taxon>
        <taxon>Hornefia</taxon>
    </lineage>
</organism>
<proteinExistence type="predicted"/>
<gene>
    <name evidence="2" type="ORF">BHK98_10900</name>
</gene>
<dbReference type="Proteomes" id="UP000187404">
    <property type="component" value="Unassembled WGS sequence"/>
</dbReference>
<protein>
    <submittedName>
        <fullName evidence="2">Uncharacterized protein</fullName>
    </submittedName>
</protein>
<dbReference type="EMBL" id="MJIE01000001">
    <property type="protein sequence ID" value="OLR56527.1"/>
    <property type="molecule type" value="Genomic_DNA"/>
</dbReference>
<evidence type="ECO:0000256" key="1">
    <source>
        <dbReference type="SAM" id="Phobius"/>
    </source>
</evidence>
<dbReference type="AlphaFoldDB" id="A0A1Q9JK59"/>
<accession>A0A1Q9JK59</accession>
<comment type="caution">
    <text evidence="2">The sequence shown here is derived from an EMBL/GenBank/DDBJ whole genome shotgun (WGS) entry which is preliminary data.</text>
</comment>
<reference evidence="2 3" key="1">
    <citation type="journal article" date="2016" name="Appl. Environ. Microbiol.">
        <title>Function and Phylogeny of Bacterial Butyryl Coenzyme A:Acetate Transferases and Their Diversity in the Proximal Colon of Swine.</title>
        <authorList>
            <person name="Trachsel J."/>
            <person name="Bayles D.O."/>
            <person name="Looft T."/>
            <person name="Levine U.Y."/>
            <person name="Allen H.K."/>
        </authorList>
    </citation>
    <scope>NUCLEOTIDE SEQUENCE [LARGE SCALE GENOMIC DNA]</scope>
    <source>
        <strain evidence="2 3">68-3-10</strain>
    </source>
</reference>